<dbReference type="AlphaFoldDB" id="A0A9X2X712"/>
<evidence type="ECO:0000256" key="1">
    <source>
        <dbReference type="ARBA" id="ARBA00004418"/>
    </source>
</evidence>
<evidence type="ECO:0000313" key="7">
    <source>
        <dbReference type="Proteomes" id="UP001149009"/>
    </source>
</evidence>
<dbReference type="GO" id="GO:0042597">
    <property type="term" value="C:periplasmic space"/>
    <property type="evidence" value="ECO:0007669"/>
    <property type="project" value="UniProtKB-SubCell"/>
</dbReference>
<proteinExistence type="inferred from homology"/>
<dbReference type="SUPFAM" id="SSF53850">
    <property type="entry name" value="Periplasmic binding protein-like II"/>
    <property type="match status" value="1"/>
</dbReference>
<dbReference type="Pfam" id="PF01547">
    <property type="entry name" value="SBP_bac_1"/>
    <property type="match status" value="1"/>
</dbReference>
<feature type="signal peptide" evidence="5">
    <location>
        <begin position="1"/>
        <end position="21"/>
    </location>
</feature>
<sequence>MKKWMLAGVSALVLSGGTALAQDLKFAPGEDSRFSWQSYEDFAAQYDLSGQNLSIFGDWLGQEQEIFKSVIAYFAEATGATVSFSGSDSFEQQIVIDSQAGSPPNIAIFPQPGLAANLAAQGYLTPLGQETADWVRENYAAGESWVELGTYAGKDGTEAYYAFPYKADVKSLVWYVPENFEDAGYEVPETMEDLKALTEQIVADGGTPWCIGLGSGGATGWPATDWVEDMMLRSQPPEVYDQWVTNEIPFNDERVIAAIEEFGWFAKNNDFVAGGTEGVVSTDFRDSPAGLFSVPPRCYLHRQASFIPSFFPEGTEVGVDVDFFYLPAYADRDLGSPVLGSGNVVAITSDSEAARAFIEFLKTPIAHEIWMAQSGFLTAFKEANPEAYANDAAKKQGEILTNATTFRFDGSDLMPGRIGAGAFWTGMVNYVGGASAQEAADAIQREWDAIKSSNNGEQQ</sequence>
<dbReference type="Gene3D" id="3.40.190.10">
    <property type="entry name" value="Periplasmic binding protein-like II"/>
    <property type="match status" value="2"/>
</dbReference>
<evidence type="ECO:0000256" key="2">
    <source>
        <dbReference type="ARBA" id="ARBA00008520"/>
    </source>
</evidence>
<dbReference type="PANTHER" id="PTHR43649:SF29">
    <property type="entry name" value="OSMOPROTECTIVE COMPOUNDS-BINDING PROTEIN GGTB"/>
    <property type="match status" value="1"/>
</dbReference>
<comment type="subcellular location">
    <subcellularLocation>
        <location evidence="1">Periplasm</location>
    </subcellularLocation>
</comment>
<evidence type="ECO:0000256" key="3">
    <source>
        <dbReference type="ARBA" id="ARBA00022448"/>
    </source>
</evidence>
<keyword evidence="4" id="KW-0574">Periplasm</keyword>
<comment type="similarity">
    <text evidence="2">Belongs to the bacterial solute-binding protein 1 family.</text>
</comment>
<organism evidence="6 7">
    <name type="scientific">Chelativorans petroleitrophicus</name>
    <dbReference type="NCBI Taxonomy" id="2975484"/>
    <lineage>
        <taxon>Bacteria</taxon>
        <taxon>Pseudomonadati</taxon>
        <taxon>Pseudomonadota</taxon>
        <taxon>Alphaproteobacteria</taxon>
        <taxon>Hyphomicrobiales</taxon>
        <taxon>Phyllobacteriaceae</taxon>
        <taxon>Chelativorans</taxon>
    </lineage>
</organism>
<comment type="caution">
    <text evidence="6">The sequence shown here is derived from an EMBL/GenBank/DDBJ whole genome shotgun (WGS) entry which is preliminary data.</text>
</comment>
<keyword evidence="5" id="KW-0732">Signal</keyword>
<dbReference type="InterPro" id="IPR006059">
    <property type="entry name" value="SBP"/>
</dbReference>
<evidence type="ECO:0000256" key="5">
    <source>
        <dbReference type="SAM" id="SignalP"/>
    </source>
</evidence>
<evidence type="ECO:0000313" key="6">
    <source>
        <dbReference type="EMBL" id="MCT8989788.1"/>
    </source>
</evidence>
<protein>
    <submittedName>
        <fullName evidence="6">ABC transporter substrate-binding protein</fullName>
    </submittedName>
</protein>
<dbReference type="Proteomes" id="UP001149009">
    <property type="component" value="Unassembled WGS sequence"/>
</dbReference>
<keyword evidence="3" id="KW-0813">Transport</keyword>
<name>A0A9X2X712_9HYPH</name>
<keyword evidence="7" id="KW-1185">Reference proteome</keyword>
<dbReference type="PANTHER" id="PTHR43649">
    <property type="entry name" value="ARABINOSE-BINDING PROTEIN-RELATED"/>
    <property type="match status" value="1"/>
</dbReference>
<dbReference type="EMBL" id="JAODNV010000006">
    <property type="protein sequence ID" value="MCT8989788.1"/>
    <property type="molecule type" value="Genomic_DNA"/>
</dbReference>
<gene>
    <name evidence="6" type="ORF">NYR54_05705</name>
</gene>
<evidence type="ECO:0000256" key="4">
    <source>
        <dbReference type="ARBA" id="ARBA00022764"/>
    </source>
</evidence>
<dbReference type="RefSeq" id="WP_261514637.1">
    <property type="nucleotide sequence ID" value="NZ_JAODNV010000006.1"/>
</dbReference>
<reference evidence="6" key="1">
    <citation type="submission" date="2022-08" db="EMBL/GenBank/DDBJ databases">
        <title>Chelativorans sichuanense sp. nov., a paraffin oil-degrading bacterium isolated from a mixture of oil-based drill cuttings and paddy soil.</title>
        <authorList>
            <person name="Yu J."/>
            <person name="Liu H."/>
            <person name="Chen Q."/>
        </authorList>
    </citation>
    <scope>NUCLEOTIDE SEQUENCE</scope>
    <source>
        <strain evidence="6">SCAU 2101</strain>
    </source>
</reference>
<accession>A0A9X2X712</accession>
<feature type="chain" id="PRO_5040792197" evidence="5">
    <location>
        <begin position="22"/>
        <end position="459"/>
    </location>
</feature>
<dbReference type="InterPro" id="IPR050490">
    <property type="entry name" value="Bact_solute-bd_prot1"/>
</dbReference>